<dbReference type="Pfam" id="PF03061">
    <property type="entry name" value="4HBT"/>
    <property type="match status" value="1"/>
</dbReference>
<dbReference type="InterPro" id="IPR029069">
    <property type="entry name" value="HotDog_dom_sf"/>
</dbReference>
<evidence type="ECO:0000313" key="4">
    <source>
        <dbReference type="Proteomes" id="UP001603857"/>
    </source>
</evidence>
<feature type="region of interest" description="Disordered" evidence="1">
    <location>
        <begin position="44"/>
        <end position="77"/>
    </location>
</feature>
<dbReference type="CDD" id="cd03443">
    <property type="entry name" value="PaaI_thioesterase"/>
    <property type="match status" value="1"/>
</dbReference>
<evidence type="ECO:0000256" key="1">
    <source>
        <dbReference type="SAM" id="MobiDB-lite"/>
    </source>
</evidence>
<dbReference type="SUPFAM" id="SSF54637">
    <property type="entry name" value="Thioesterase/thiol ester dehydrase-isomerase"/>
    <property type="match status" value="1"/>
</dbReference>
<accession>A0ABD1M2D6</accession>
<evidence type="ECO:0000259" key="2">
    <source>
        <dbReference type="Pfam" id="PF03061"/>
    </source>
</evidence>
<organism evidence="3 4">
    <name type="scientific">Flemingia macrophylla</name>
    <dbReference type="NCBI Taxonomy" id="520843"/>
    <lineage>
        <taxon>Eukaryota</taxon>
        <taxon>Viridiplantae</taxon>
        <taxon>Streptophyta</taxon>
        <taxon>Embryophyta</taxon>
        <taxon>Tracheophyta</taxon>
        <taxon>Spermatophyta</taxon>
        <taxon>Magnoliopsida</taxon>
        <taxon>eudicotyledons</taxon>
        <taxon>Gunneridae</taxon>
        <taxon>Pentapetalae</taxon>
        <taxon>rosids</taxon>
        <taxon>fabids</taxon>
        <taxon>Fabales</taxon>
        <taxon>Fabaceae</taxon>
        <taxon>Papilionoideae</taxon>
        <taxon>50 kb inversion clade</taxon>
        <taxon>NPAAA clade</taxon>
        <taxon>indigoferoid/millettioid clade</taxon>
        <taxon>Phaseoleae</taxon>
        <taxon>Flemingia</taxon>
    </lineage>
</organism>
<dbReference type="Proteomes" id="UP001603857">
    <property type="component" value="Unassembled WGS sequence"/>
</dbReference>
<evidence type="ECO:0000313" key="3">
    <source>
        <dbReference type="EMBL" id="KAL2329952.1"/>
    </source>
</evidence>
<dbReference type="PANTHER" id="PTHR43240">
    <property type="entry name" value="1,4-DIHYDROXY-2-NAPHTHOYL-COA THIOESTERASE 1"/>
    <property type="match status" value="1"/>
</dbReference>
<keyword evidence="4" id="KW-1185">Reference proteome</keyword>
<gene>
    <name evidence="3" type="ORF">Fmac_017533</name>
</gene>
<dbReference type="EMBL" id="JBGMDY010000006">
    <property type="protein sequence ID" value="KAL2329952.1"/>
    <property type="molecule type" value="Genomic_DNA"/>
</dbReference>
<dbReference type="PANTHER" id="PTHR43240:SF5">
    <property type="entry name" value="1,4-DIHYDROXY-2-NAPHTHOYL-COA THIOESTERASE 1"/>
    <property type="match status" value="1"/>
</dbReference>
<reference evidence="3 4" key="1">
    <citation type="submission" date="2024-08" db="EMBL/GenBank/DDBJ databases">
        <title>Insights into the chromosomal genome structure of Flemingia macrophylla.</title>
        <authorList>
            <person name="Ding Y."/>
            <person name="Zhao Y."/>
            <person name="Bi W."/>
            <person name="Wu M."/>
            <person name="Zhao G."/>
            <person name="Gong Y."/>
            <person name="Li W."/>
            <person name="Zhang P."/>
        </authorList>
    </citation>
    <scope>NUCLEOTIDE SEQUENCE [LARGE SCALE GENOMIC DNA]</scope>
    <source>
        <strain evidence="3">DYQJB</strain>
        <tissue evidence="3">Leaf</tissue>
    </source>
</reference>
<proteinExistence type="predicted"/>
<dbReference type="AlphaFoldDB" id="A0ABD1M2D6"/>
<feature type="domain" description="Thioesterase" evidence="2">
    <location>
        <begin position="101"/>
        <end position="168"/>
    </location>
</feature>
<dbReference type="Gene3D" id="3.10.129.10">
    <property type="entry name" value="Hotdog Thioesterase"/>
    <property type="match status" value="1"/>
</dbReference>
<name>A0ABD1M2D6_9FABA</name>
<protein>
    <recommendedName>
        <fullName evidence="2">Thioesterase domain-containing protein</fullName>
    </recommendedName>
</protein>
<dbReference type="InterPro" id="IPR006683">
    <property type="entry name" value="Thioestr_dom"/>
</dbReference>
<sequence length="207" mass="22307">MGTPGHPSLGILAEPRGTTRAPLAEPMGIIRAPLLRYPCRAEGASLTRVPPPTSQEERRPSGGNREPSHKTSRGAAKPGEECIFIQELVGEAIQDATWRLGVSALMAEALASLGAQIACGYKRVAGIQLSIHHLKSALLGDLVYAEATPLTVGKTVQVWEVKIWKLDPSNLEKRSQISSSRVTLLCNMPVPDNAKEAVDILRKHARL</sequence>
<comment type="caution">
    <text evidence="3">The sequence shown here is derived from an EMBL/GenBank/DDBJ whole genome shotgun (WGS) entry which is preliminary data.</text>
</comment>